<organism evidence="1 2">
    <name type="scientific">Zarea fungicola</name>
    <dbReference type="NCBI Taxonomy" id="93591"/>
    <lineage>
        <taxon>Eukaryota</taxon>
        <taxon>Fungi</taxon>
        <taxon>Dikarya</taxon>
        <taxon>Ascomycota</taxon>
        <taxon>Pezizomycotina</taxon>
        <taxon>Sordariomycetes</taxon>
        <taxon>Hypocreomycetidae</taxon>
        <taxon>Hypocreales</taxon>
        <taxon>Cordycipitaceae</taxon>
        <taxon>Zarea</taxon>
    </lineage>
</organism>
<dbReference type="EMBL" id="JANJQO010000013">
    <property type="protein sequence ID" value="KAJ2983881.1"/>
    <property type="molecule type" value="Genomic_DNA"/>
</dbReference>
<keyword evidence="2" id="KW-1185">Reference proteome</keyword>
<sequence length="161" mass="17197">MLEVAGCNHVITMDLHASQIQGFFNIPVDKAATIADSLNVDLAIIHKERKVANKVSRMILVGNVQDKTAVIIDDIADTCGTLALAAKIIKEHGAAKSAAIVVHGFMSGPSIDIIENSDLERLVIANTLPLSDSAASCSKIHRMDVSEVFAEAIRRTHNGES</sequence>
<dbReference type="Proteomes" id="UP001143910">
    <property type="component" value="Unassembled WGS sequence"/>
</dbReference>
<accession>A0ACC1NYF2</accession>
<protein>
    <submittedName>
        <fullName evidence="1">Uncharacterized protein</fullName>
    </submittedName>
</protein>
<gene>
    <name evidence="1" type="ORF">NQ176_g367</name>
</gene>
<name>A0ACC1NYF2_9HYPO</name>
<evidence type="ECO:0000313" key="2">
    <source>
        <dbReference type="Proteomes" id="UP001143910"/>
    </source>
</evidence>
<evidence type="ECO:0000313" key="1">
    <source>
        <dbReference type="EMBL" id="KAJ2983881.1"/>
    </source>
</evidence>
<comment type="caution">
    <text evidence="1">The sequence shown here is derived from an EMBL/GenBank/DDBJ whole genome shotgun (WGS) entry which is preliminary data.</text>
</comment>
<reference evidence="1" key="1">
    <citation type="submission" date="2022-08" db="EMBL/GenBank/DDBJ databases">
        <title>Genome Sequence of Lecanicillium fungicola.</title>
        <authorList>
            <person name="Buettner E."/>
        </authorList>
    </citation>
    <scope>NUCLEOTIDE SEQUENCE</scope>
    <source>
        <strain evidence="1">Babe33</strain>
    </source>
</reference>
<proteinExistence type="predicted"/>